<dbReference type="OrthoDB" id="198234at2759"/>
<name>A0A9W7E8P6_9STRA</name>
<dbReference type="InterPro" id="IPR025832">
    <property type="entry name" value="GxGYxYP_C"/>
</dbReference>
<dbReference type="PANTHER" id="PTHR37321:SF1">
    <property type="entry name" value="EXPORTED PROTEIN"/>
    <property type="match status" value="1"/>
</dbReference>
<keyword evidence="4" id="KW-1185">Reference proteome</keyword>
<sequence length="566" mass="64692">MLLLLLSLLLPPTLSLTCIPLNTTTTPLSLHLLTQFCVGHLNSLTPNSFYTLGSNGVQFPTSETNDQFWLDVLHPEYPVTLKSPVDFIINDCFPSINNFIEYDFDTQREFEPILVTLCVSLNALPVSVNSDVKIMEALEGMRMVKNVTYEWENKSNLGIVEEVFEEYKEGFVKGEVVKIDPGYRWDGGKTPLIYHLTKDMDYSIVDFAVQNRLFTFFLANGCVPLTADHRVEEKIFRHFKKGSSTTAVYGYDDSVPLFGGDTYEAETNCVREHDIGQVASTAVDNVNFYNTSGQIENLEPNPIPVVEYDPEKTYVAFIVGDGDNFWHLKNNHMKLFNERQTLCLDDPESCFPMSWSIAPAAAKYMSDIIRYYDGIAKNTTKDYFVLPPSGSLYSYPGLFPSDVQDDYINTMDKDMKVYNTRVSVHWEWFYNWRHAISTYFTKWSEFATSPRGFVLANVPYLLPVWIFRGKEYRMVGDNVVLFKPNEWRYSSQKQSHTTEEMADILNGFEKGYITPVYMTIDGSLEPIQATHDLVTKYLDDHVEIVTAESLVDLVIEKEATAQAVKK</sequence>
<gene>
    <name evidence="3" type="ORF">TrST_g4479</name>
</gene>
<dbReference type="AlphaFoldDB" id="A0A9W7E8P6"/>
<dbReference type="Proteomes" id="UP001165085">
    <property type="component" value="Unassembled WGS sequence"/>
</dbReference>
<evidence type="ECO:0000259" key="2">
    <source>
        <dbReference type="Pfam" id="PF14323"/>
    </source>
</evidence>
<comment type="caution">
    <text evidence="3">The sequence shown here is derived from an EMBL/GenBank/DDBJ whole genome shotgun (WGS) entry which is preliminary data.</text>
</comment>
<evidence type="ECO:0000313" key="4">
    <source>
        <dbReference type="Proteomes" id="UP001165085"/>
    </source>
</evidence>
<dbReference type="Gene3D" id="3.20.20.490">
    <property type="entry name" value="GxGYxYP glycoside hydrolase, C-terminal domain"/>
    <property type="match status" value="1"/>
</dbReference>
<dbReference type="PANTHER" id="PTHR37321">
    <property type="entry name" value="EXPORTED PROTEIN-RELATED"/>
    <property type="match status" value="1"/>
</dbReference>
<feature type="domain" description="GxGYxYP putative glycoside hydrolase C-terminal" evidence="2">
    <location>
        <begin position="312"/>
        <end position="423"/>
    </location>
</feature>
<accession>A0A9W7E8P6</accession>
<feature type="chain" id="PRO_5040767174" description="GxGYxYP putative glycoside hydrolase C-terminal domain-containing protein" evidence="1">
    <location>
        <begin position="16"/>
        <end position="566"/>
    </location>
</feature>
<proteinExistence type="predicted"/>
<evidence type="ECO:0000256" key="1">
    <source>
        <dbReference type="SAM" id="SignalP"/>
    </source>
</evidence>
<protein>
    <recommendedName>
        <fullName evidence="2">GxGYxYP putative glycoside hydrolase C-terminal domain-containing protein</fullName>
    </recommendedName>
</protein>
<dbReference type="Pfam" id="PF14323">
    <property type="entry name" value="GxGYxYP_C"/>
    <property type="match status" value="1"/>
</dbReference>
<feature type="signal peptide" evidence="1">
    <location>
        <begin position="1"/>
        <end position="15"/>
    </location>
</feature>
<reference evidence="4" key="1">
    <citation type="journal article" date="2023" name="Commun. Biol.">
        <title>Genome analysis of Parmales, the sister group of diatoms, reveals the evolutionary specialization of diatoms from phago-mixotrophs to photoautotrophs.</title>
        <authorList>
            <person name="Ban H."/>
            <person name="Sato S."/>
            <person name="Yoshikawa S."/>
            <person name="Yamada K."/>
            <person name="Nakamura Y."/>
            <person name="Ichinomiya M."/>
            <person name="Sato N."/>
            <person name="Blanc-Mathieu R."/>
            <person name="Endo H."/>
            <person name="Kuwata A."/>
            <person name="Ogata H."/>
        </authorList>
    </citation>
    <scope>NUCLEOTIDE SEQUENCE [LARGE SCALE GENOMIC DNA]</scope>
    <source>
        <strain evidence="4">NIES 3701</strain>
    </source>
</reference>
<organism evidence="3 4">
    <name type="scientific">Triparma strigata</name>
    <dbReference type="NCBI Taxonomy" id="1606541"/>
    <lineage>
        <taxon>Eukaryota</taxon>
        <taxon>Sar</taxon>
        <taxon>Stramenopiles</taxon>
        <taxon>Ochrophyta</taxon>
        <taxon>Bolidophyceae</taxon>
        <taxon>Parmales</taxon>
        <taxon>Triparmaceae</taxon>
        <taxon>Triparma</taxon>
    </lineage>
</organism>
<dbReference type="InterPro" id="IPR038410">
    <property type="entry name" value="GxGYxYP_C_sf"/>
</dbReference>
<dbReference type="EMBL" id="BRXY01000133">
    <property type="protein sequence ID" value="GMH69558.1"/>
    <property type="molecule type" value="Genomic_DNA"/>
</dbReference>
<evidence type="ECO:0000313" key="3">
    <source>
        <dbReference type="EMBL" id="GMH69558.1"/>
    </source>
</evidence>
<keyword evidence="1" id="KW-0732">Signal</keyword>